<proteinExistence type="predicted"/>
<sequence>LVPSLVEVGVFLHQMVFKWTQVQQGTRTNMGSKSSQCDYGLIIHDTIPWREIQNEKMQIGEKKLVHVPKWLTIFLIQNNLTASVKVIKHKHALWLRT</sequence>
<organism evidence="1">
    <name type="scientific">Arion vulgaris</name>
    <dbReference type="NCBI Taxonomy" id="1028688"/>
    <lineage>
        <taxon>Eukaryota</taxon>
        <taxon>Metazoa</taxon>
        <taxon>Spiralia</taxon>
        <taxon>Lophotrochozoa</taxon>
        <taxon>Mollusca</taxon>
        <taxon>Gastropoda</taxon>
        <taxon>Heterobranchia</taxon>
        <taxon>Euthyneura</taxon>
        <taxon>Panpulmonata</taxon>
        <taxon>Eupulmonata</taxon>
        <taxon>Stylommatophora</taxon>
        <taxon>Helicina</taxon>
        <taxon>Arionoidea</taxon>
        <taxon>Arionidae</taxon>
        <taxon>Arion</taxon>
    </lineage>
</organism>
<gene>
    <name evidence="1" type="primary">ORF219089</name>
</gene>
<reference evidence="1" key="1">
    <citation type="submission" date="2014-12" db="EMBL/GenBank/DDBJ databases">
        <title>Insight into the proteome of Arion vulgaris.</title>
        <authorList>
            <person name="Aradska J."/>
            <person name="Bulat T."/>
            <person name="Smidak R."/>
            <person name="Sarate P."/>
            <person name="Gangsoo J."/>
            <person name="Sialana F."/>
            <person name="Bilban M."/>
            <person name="Lubec G."/>
        </authorList>
    </citation>
    <scope>NUCLEOTIDE SEQUENCE</scope>
    <source>
        <tissue evidence="1">Skin</tissue>
    </source>
</reference>
<dbReference type="EMBL" id="HACG01051710">
    <property type="protein sequence ID" value="CEK98581.1"/>
    <property type="molecule type" value="Transcribed_RNA"/>
</dbReference>
<feature type="non-terminal residue" evidence="1">
    <location>
        <position position="1"/>
    </location>
</feature>
<evidence type="ECO:0000313" key="1">
    <source>
        <dbReference type="EMBL" id="CEK98581.1"/>
    </source>
</evidence>
<protein>
    <submittedName>
        <fullName evidence="1">Uncharacterized protein</fullName>
    </submittedName>
</protein>
<accession>A0A0B7C1T2</accession>
<dbReference type="AlphaFoldDB" id="A0A0B7C1T2"/>
<name>A0A0B7C1T2_9EUPU</name>